<feature type="domain" description="Knottins-like" evidence="3">
    <location>
        <begin position="13"/>
        <end position="55"/>
    </location>
</feature>
<dbReference type="Gramene" id="C.cajan_26813.t">
    <property type="protein sequence ID" value="C.cajan_26813.t.cds1"/>
    <property type="gene ID" value="C.cajan_26813"/>
</dbReference>
<keyword evidence="5" id="KW-1185">Reference proteome</keyword>
<proteinExistence type="predicted"/>
<gene>
    <name evidence="4" type="ORF">KK1_029269</name>
</gene>
<dbReference type="AlphaFoldDB" id="A0A151S2G5"/>
<keyword evidence="2" id="KW-0295">Fungicide</keyword>
<name>A0A151S2G5_CAJCA</name>
<evidence type="ECO:0000259" key="3">
    <source>
        <dbReference type="Pfam" id="PF00304"/>
    </source>
</evidence>
<evidence type="ECO:0000256" key="2">
    <source>
        <dbReference type="ARBA" id="ARBA00022577"/>
    </source>
</evidence>
<evidence type="ECO:0000313" key="5">
    <source>
        <dbReference type="Proteomes" id="UP000075243"/>
    </source>
</evidence>
<dbReference type="InterPro" id="IPR003614">
    <property type="entry name" value="Knottins"/>
</dbReference>
<keyword evidence="1" id="KW-0929">Antimicrobial</keyword>
<reference evidence="4" key="1">
    <citation type="journal article" date="2012" name="Nat. Biotechnol.">
        <title>Draft genome sequence of pigeonpea (Cajanus cajan), an orphan legume crop of resource-poor farmers.</title>
        <authorList>
            <person name="Varshney R.K."/>
            <person name="Chen W."/>
            <person name="Li Y."/>
            <person name="Bharti A.K."/>
            <person name="Saxena R.K."/>
            <person name="Schlueter J.A."/>
            <person name="Donoghue M.T."/>
            <person name="Azam S."/>
            <person name="Fan G."/>
            <person name="Whaley A.M."/>
            <person name="Farmer A.D."/>
            <person name="Sheridan J."/>
            <person name="Iwata A."/>
            <person name="Tuteja R."/>
            <person name="Penmetsa R.V."/>
            <person name="Wu W."/>
            <person name="Upadhyaya H.D."/>
            <person name="Yang S.P."/>
            <person name="Shah T."/>
            <person name="Saxena K.B."/>
            <person name="Michael T."/>
            <person name="McCombie W.R."/>
            <person name="Yang B."/>
            <person name="Zhang G."/>
            <person name="Yang H."/>
            <person name="Wang J."/>
            <person name="Spillane C."/>
            <person name="Cook D.R."/>
            <person name="May G.D."/>
            <person name="Xu X."/>
            <person name="Jackson S.A."/>
        </authorList>
    </citation>
    <scope>NUCLEOTIDE SEQUENCE [LARGE SCALE GENOMIC DNA]</scope>
</reference>
<dbReference type="InterPro" id="IPR036574">
    <property type="entry name" value="Scorpion_toxin-like_sf"/>
</dbReference>
<dbReference type="EMBL" id="KQ483486">
    <property type="protein sequence ID" value="KYP48969.1"/>
    <property type="molecule type" value="Genomic_DNA"/>
</dbReference>
<organism evidence="4 5">
    <name type="scientific">Cajanus cajan</name>
    <name type="common">Pigeon pea</name>
    <name type="synonym">Cajanus indicus</name>
    <dbReference type="NCBI Taxonomy" id="3821"/>
    <lineage>
        <taxon>Eukaryota</taxon>
        <taxon>Viridiplantae</taxon>
        <taxon>Streptophyta</taxon>
        <taxon>Embryophyta</taxon>
        <taxon>Tracheophyta</taxon>
        <taxon>Spermatophyta</taxon>
        <taxon>Magnoliopsida</taxon>
        <taxon>eudicotyledons</taxon>
        <taxon>Gunneridae</taxon>
        <taxon>Pentapetalae</taxon>
        <taxon>rosids</taxon>
        <taxon>fabids</taxon>
        <taxon>Fabales</taxon>
        <taxon>Fabaceae</taxon>
        <taxon>Papilionoideae</taxon>
        <taxon>50 kb inversion clade</taxon>
        <taxon>NPAAA clade</taxon>
        <taxon>indigoferoid/millettioid clade</taxon>
        <taxon>Phaseoleae</taxon>
        <taxon>Cajanus</taxon>
    </lineage>
</organism>
<protein>
    <submittedName>
        <fullName evidence="4">Defensin-like protein</fullName>
    </submittedName>
</protein>
<dbReference type="Gene3D" id="3.30.30.10">
    <property type="entry name" value="Knottin, scorpion toxin-like"/>
    <property type="match status" value="1"/>
</dbReference>
<evidence type="ECO:0000256" key="1">
    <source>
        <dbReference type="ARBA" id="ARBA00022529"/>
    </source>
</evidence>
<accession>A0A151S2G5</accession>
<dbReference type="Proteomes" id="UP000075243">
    <property type="component" value="Unassembled WGS sequence"/>
</dbReference>
<sequence length="55" mass="6040">MKLDVAVETAEGRNCLSKNHKFKGVCLSDTNCGRHICRTQGFSSGKCRGFCTKIC</sequence>
<dbReference type="SUPFAM" id="SSF57095">
    <property type="entry name" value="Scorpion toxin-like"/>
    <property type="match status" value="1"/>
</dbReference>
<evidence type="ECO:0000313" key="4">
    <source>
        <dbReference type="EMBL" id="KYP48969.1"/>
    </source>
</evidence>
<dbReference type="Pfam" id="PF00304">
    <property type="entry name" value="Gamma-thionin"/>
    <property type="match status" value="1"/>
</dbReference>